<reference evidence="2 3" key="1">
    <citation type="submission" date="2019-03" db="EMBL/GenBank/DDBJ databases">
        <title>Lake Tanganyika Metagenome-Assembled Genomes (MAGs).</title>
        <authorList>
            <person name="Tran P."/>
        </authorList>
    </citation>
    <scope>NUCLEOTIDE SEQUENCE [LARGE SCALE GENOMIC DNA]</scope>
    <source>
        <strain evidence="2">K_DeepCast_65m_m2_236</strain>
    </source>
</reference>
<proteinExistence type="predicted"/>
<feature type="region of interest" description="Disordered" evidence="1">
    <location>
        <begin position="1"/>
        <end position="36"/>
    </location>
</feature>
<evidence type="ECO:0000313" key="2">
    <source>
        <dbReference type="EMBL" id="MBM3274385.1"/>
    </source>
</evidence>
<name>A0A938BMV0_9BACT</name>
<comment type="caution">
    <text evidence="2">The sequence shown here is derived from an EMBL/GenBank/DDBJ whole genome shotgun (WGS) entry which is preliminary data.</text>
</comment>
<feature type="non-terminal residue" evidence="2">
    <location>
        <position position="1"/>
    </location>
</feature>
<evidence type="ECO:0000256" key="1">
    <source>
        <dbReference type="SAM" id="MobiDB-lite"/>
    </source>
</evidence>
<gene>
    <name evidence="2" type="ORF">FJZ00_04490</name>
</gene>
<dbReference type="SUPFAM" id="SSF53335">
    <property type="entry name" value="S-adenosyl-L-methionine-dependent methyltransferases"/>
    <property type="match status" value="1"/>
</dbReference>
<dbReference type="AlphaFoldDB" id="A0A938BMV0"/>
<dbReference type="EMBL" id="VGJX01000199">
    <property type="protein sequence ID" value="MBM3274385.1"/>
    <property type="molecule type" value="Genomic_DNA"/>
</dbReference>
<organism evidence="2 3">
    <name type="scientific">Candidatus Tanganyikabacteria bacterium</name>
    <dbReference type="NCBI Taxonomy" id="2961651"/>
    <lineage>
        <taxon>Bacteria</taxon>
        <taxon>Bacillati</taxon>
        <taxon>Candidatus Sericytochromatia</taxon>
        <taxon>Candidatus Tanganyikabacteria</taxon>
    </lineage>
</organism>
<protein>
    <recommendedName>
        <fullName evidence="4">DNA adenine methylase</fullName>
    </recommendedName>
</protein>
<accession>A0A938BMV0</accession>
<sequence>VQDGRFVDSRQLGMGRESETPEAGVNRKRPHLTREAGVNRHGESLLPWFTALSERLRRVRVCCGDWSRVMGDSALIADRQNAGILLDPPYSHDERAGGLYAEDHDVAAQVRHWALTNGDRKELRIALCGYQGEHDMPESWTAVKWHASGGYDRLNKDRDNLNKYRETIWFSPGCLKPEAELPLFAALNGEAPV</sequence>
<evidence type="ECO:0008006" key="4">
    <source>
        <dbReference type="Google" id="ProtNLM"/>
    </source>
</evidence>
<dbReference type="Proteomes" id="UP000703893">
    <property type="component" value="Unassembled WGS sequence"/>
</dbReference>
<evidence type="ECO:0000313" key="3">
    <source>
        <dbReference type="Proteomes" id="UP000703893"/>
    </source>
</evidence>
<dbReference type="InterPro" id="IPR029063">
    <property type="entry name" value="SAM-dependent_MTases_sf"/>
</dbReference>